<evidence type="ECO:0000313" key="2">
    <source>
        <dbReference type="Proteomes" id="UP000800200"/>
    </source>
</evidence>
<dbReference type="OrthoDB" id="3787579at2759"/>
<dbReference type="EMBL" id="ML994702">
    <property type="protein sequence ID" value="KAF2176733.1"/>
    <property type="molecule type" value="Genomic_DNA"/>
</dbReference>
<keyword evidence="2" id="KW-1185">Reference proteome</keyword>
<accession>A0A6A6DCK4</accession>
<dbReference type="Proteomes" id="UP000800200">
    <property type="component" value="Unassembled WGS sequence"/>
</dbReference>
<evidence type="ECO:0000313" key="1">
    <source>
        <dbReference type="EMBL" id="KAF2176733.1"/>
    </source>
</evidence>
<sequence length="50" mass="5686">IDIYLDPPKTLKYDAGKNFISSEFRLKVFSIAILVKEIPVKAYNSIGKIK</sequence>
<protein>
    <submittedName>
        <fullName evidence="1">Uncharacterized protein</fullName>
    </submittedName>
</protein>
<dbReference type="AlphaFoldDB" id="A0A6A6DCK4"/>
<proteinExistence type="predicted"/>
<feature type="non-terminal residue" evidence="1">
    <location>
        <position position="1"/>
    </location>
</feature>
<reference evidence="1" key="1">
    <citation type="journal article" date="2020" name="Stud. Mycol.">
        <title>101 Dothideomycetes genomes: a test case for predicting lifestyles and emergence of pathogens.</title>
        <authorList>
            <person name="Haridas S."/>
            <person name="Albert R."/>
            <person name="Binder M."/>
            <person name="Bloem J."/>
            <person name="Labutti K."/>
            <person name="Salamov A."/>
            <person name="Andreopoulos B."/>
            <person name="Baker S."/>
            <person name="Barry K."/>
            <person name="Bills G."/>
            <person name="Bluhm B."/>
            <person name="Cannon C."/>
            <person name="Castanera R."/>
            <person name="Culley D."/>
            <person name="Daum C."/>
            <person name="Ezra D."/>
            <person name="Gonzalez J."/>
            <person name="Henrissat B."/>
            <person name="Kuo A."/>
            <person name="Liang C."/>
            <person name="Lipzen A."/>
            <person name="Lutzoni F."/>
            <person name="Magnuson J."/>
            <person name="Mondo S."/>
            <person name="Nolan M."/>
            <person name="Ohm R."/>
            <person name="Pangilinan J."/>
            <person name="Park H.-J."/>
            <person name="Ramirez L."/>
            <person name="Alfaro M."/>
            <person name="Sun H."/>
            <person name="Tritt A."/>
            <person name="Yoshinaga Y."/>
            <person name="Zwiers L.-H."/>
            <person name="Turgeon B."/>
            <person name="Goodwin S."/>
            <person name="Spatafora J."/>
            <person name="Crous P."/>
            <person name="Grigoriev I."/>
        </authorList>
    </citation>
    <scope>NUCLEOTIDE SEQUENCE</scope>
    <source>
        <strain evidence="1">CBS 207.26</strain>
    </source>
</reference>
<name>A0A6A6DCK4_9PEZI</name>
<gene>
    <name evidence="1" type="ORF">K469DRAFT_606174</name>
</gene>
<organism evidence="1 2">
    <name type="scientific">Zopfia rhizophila CBS 207.26</name>
    <dbReference type="NCBI Taxonomy" id="1314779"/>
    <lineage>
        <taxon>Eukaryota</taxon>
        <taxon>Fungi</taxon>
        <taxon>Dikarya</taxon>
        <taxon>Ascomycota</taxon>
        <taxon>Pezizomycotina</taxon>
        <taxon>Dothideomycetes</taxon>
        <taxon>Dothideomycetes incertae sedis</taxon>
        <taxon>Zopfiaceae</taxon>
        <taxon>Zopfia</taxon>
    </lineage>
</organism>